<organism evidence="2 3">
    <name type="scientific">Amycolatopsis roodepoortensis</name>
    <dbReference type="NCBI Taxonomy" id="700274"/>
    <lineage>
        <taxon>Bacteria</taxon>
        <taxon>Bacillati</taxon>
        <taxon>Actinomycetota</taxon>
        <taxon>Actinomycetes</taxon>
        <taxon>Pseudonocardiales</taxon>
        <taxon>Pseudonocardiaceae</taxon>
        <taxon>Amycolatopsis</taxon>
    </lineage>
</organism>
<name>A0ABR9L181_9PSEU</name>
<dbReference type="EMBL" id="JADBEJ010000001">
    <property type="protein sequence ID" value="MBE1574371.1"/>
    <property type="molecule type" value="Genomic_DNA"/>
</dbReference>
<dbReference type="InterPro" id="IPR000182">
    <property type="entry name" value="GNAT_dom"/>
</dbReference>
<evidence type="ECO:0000259" key="1">
    <source>
        <dbReference type="PROSITE" id="PS51186"/>
    </source>
</evidence>
<dbReference type="PROSITE" id="PS51186">
    <property type="entry name" value="GNAT"/>
    <property type="match status" value="1"/>
</dbReference>
<dbReference type="Gene3D" id="3.40.630.30">
    <property type="match status" value="1"/>
</dbReference>
<dbReference type="Proteomes" id="UP000656548">
    <property type="component" value="Unassembled WGS sequence"/>
</dbReference>
<dbReference type="EC" id="4.1.1.17" evidence="2"/>
<feature type="domain" description="N-acetyltransferase" evidence="1">
    <location>
        <begin position="5"/>
        <end position="166"/>
    </location>
</feature>
<dbReference type="RefSeq" id="WP_192742011.1">
    <property type="nucleotide sequence ID" value="NZ_JADBEJ010000001.1"/>
</dbReference>
<dbReference type="CDD" id="cd04301">
    <property type="entry name" value="NAT_SF"/>
    <property type="match status" value="1"/>
</dbReference>
<proteinExistence type="predicted"/>
<gene>
    <name evidence="2" type="ORF">H4W30_001400</name>
</gene>
<dbReference type="InterPro" id="IPR016181">
    <property type="entry name" value="Acyl_CoA_acyltransferase"/>
</dbReference>
<evidence type="ECO:0000313" key="3">
    <source>
        <dbReference type="Proteomes" id="UP000656548"/>
    </source>
</evidence>
<dbReference type="Pfam" id="PF00583">
    <property type="entry name" value="Acetyltransf_1"/>
    <property type="match status" value="1"/>
</dbReference>
<reference evidence="2 3" key="1">
    <citation type="submission" date="2020-10" db="EMBL/GenBank/DDBJ databases">
        <title>Sequencing the genomes of 1000 actinobacteria strains.</title>
        <authorList>
            <person name="Klenk H.-P."/>
        </authorList>
    </citation>
    <scope>NUCLEOTIDE SEQUENCE [LARGE SCALE GENOMIC DNA]</scope>
    <source>
        <strain evidence="2 3">DSM 46661</strain>
    </source>
</reference>
<sequence length="179" mass="19391">MSADIRIRHISARDWPDIRGLETSAYQASGLSEGEDALRSRAALSPLTCFVLDAGRRTAGYLIALPYPLFGCPDLTRPESVGHRDSRNLHLHDLVVAKDFRRHGLATRLVRHLTLRAVSLSYERISLVAVAGSGGFWSANGYQACPGAGFPAGYGEDAVYMSRALRPGGHAIGNPSTFR</sequence>
<protein>
    <submittedName>
        <fullName evidence="2">Ornithine decarboxylase</fullName>
        <ecNumber evidence="2">4.1.1.17</ecNumber>
    </submittedName>
</protein>
<accession>A0ABR9L181</accession>
<keyword evidence="3" id="KW-1185">Reference proteome</keyword>
<comment type="caution">
    <text evidence="2">The sequence shown here is derived from an EMBL/GenBank/DDBJ whole genome shotgun (WGS) entry which is preliminary data.</text>
</comment>
<keyword evidence="2" id="KW-0456">Lyase</keyword>
<dbReference type="SUPFAM" id="SSF55729">
    <property type="entry name" value="Acyl-CoA N-acyltransferases (Nat)"/>
    <property type="match status" value="1"/>
</dbReference>
<dbReference type="GO" id="GO:0004586">
    <property type="term" value="F:ornithine decarboxylase activity"/>
    <property type="evidence" value="ECO:0007669"/>
    <property type="project" value="UniProtKB-EC"/>
</dbReference>
<evidence type="ECO:0000313" key="2">
    <source>
        <dbReference type="EMBL" id="MBE1574371.1"/>
    </source>
</evidence>